<keyword evidence="8" id="KW-0645">Protease</keyword>
<proteinExistence type="inferred from homology"/>
<protein>
    <recommendedName>
        <fullName evidence="5">Proline iminopeptidase</fullName>
        <ecNumber evidence="4">3.4.11.5</ecNumber>
    </recommendedName>
    <alternativeName>
        <fullName evidence="10">Prolyl aminopeptidase</fullName>
    </alternativeName>
</protein>
<dbReference type="EMBL" id="JAPDMX010000024">
    <property type="protein sequence ID" value="MCW3172712.1"/>
    <property type="molecule type" value="Genomic_DNA"/>
</dbReference>
<comment type="similarity">
    <text evidence="3">Belongs to the peptidase S33 family.</text>
</comment>
<evidence type="ECO:0000256" key="8">
    <source>
        <dbReference type="ARBA" id="ARBA00022670"/>
    </source>
</evidence>
<sequence length="310" mass="34726">MSLIFIRHVMVEVADGIALSVSQYGRVGAKPVLYLHGGPGAGCHASDVTLFQHLDLHVFFIDQRGCGRSLGHDLTDNTLAELIEDIERVRQYFAIEQWAIVGGSYGATLGWLYSGLYPNRVSEQIYWGMFLANNAARDWLYGPHGAAVFFPDDYHDFQRAAVQGAMIPDRMSIEDILLGYSQRFNANKSHQQSAALSWNQWEQKLASPNQITLVDPSSASVTLAVIEHHHALHRYFSATDLFQQVNGNISAKTHLIQGELDWVCPAHLLKDFLQQSQHHQLTVEEVKSGYHSLNDAKMLIRVMQSIANIS</sequence>
<dbReference type="PANTHER" id="PTHR43722">
    <property type="entry name" value="PROLINE IMINOPEPTIDASE"/>
    <property type="match status" value="1"/>
</dbReference>
<evidence type="ECO:0000313" key="13">
    <source>
        <dbReference type="Proteomes" id="UP001163714"/>
    </source>
</evidence>
<dbReference type="EC" id="3.4.11.5" evidence="4"/>
<dbReference type="InterPro" id="IPR029058">
    <property type="entry name" value="AB_hydrolase_fold"/>
</dbReference>
<keyword evidence="6" id="KW-0031">Aminopeptidase</keyword>
<dbReference type="Pfam" id="PF00561">
    <property type="entry name" value="Abhydrolase_1"/>
    <property type="match status" value="1"/>
</dbReference>
<comment type="subcellular location">
    <subcellularLocation>
        <location evidence="2">Cytoplasm</location>
    </subcellularLocation>
</comment>
<keyword evidence="9 12" id="KW-0378">Hydrolase</keyword>
<reference evidence="12" key="1">
    <citation type="submission" date="2022-10" db="EMBL/GenBank/DDBJ databases">
        <title>Shewanella flava sp. nov, isolated from the estuary of the Fenhe River into the Yellow River.</title>
        <authorList>
            <person name="Li Y."/>
        </authorList>
    </citation>
    <scope>NUCLEOTIDE SEQUENCE</scope>
    <source>
        <strain evidence="12">FYR11-62</strain>
    </source>
</reference>
<evidence type="ECO:0000256" key="3">
    <source>
        <dbReference type="ARBA" id="ARBA00010088"/>
    </source>
</evidence>
<keyword evidence="7" id="KW-0963">Cytoplasm</keyword>
<evidence type="ECO:0000256" key="4">
    <source>
        <dbReference type="ARBA" id="ARBA00012568"/>
    </source>
</evidence>
<evidence type="ECO:0000256" key="1">
    <source>
        <dbReference type="ARBA" id="ARBA00001585"/>
    </source>
</evidence>
<feature type="domain" description="AB hydrolase-1" evidence="11">
    <location>
        <begin position="30"/>
        <end position="289"/>
    </location>
</feature>
<comment type="catalytic activity">
    <reaction evidence="1">
        <text>Release of N-terminal proline from a peptide.</text>
        <dbReference type="EC" id="3.4.11.5"/>
    </reaction>
</comment>
<dbReference type="Proteomes" id="UP001163714">
    <property type="component" value="Unassembled WGS sequence"/>
</dbReference>
<dbReference type="PANTHER" id="PTHR43722:SF1">
    <property type="entry name" value="PROLINE IMINOPEPTIDASE"/>
    <property type="match status" value="1"/>
</dbReference>
<organism evidence="12 13">
    <name type="scientific">Shewanella subflava</name>
    <dbReference type="NCBI Taxonomy" id="2986476"/>
    <lineage>
        <taxon>Bacteria</taxon>
        <taxon>Pseudomonadati</taxon>
        <taxon>Pseudomonadota</taxon>
        <taxon>Gammaproteobacteria</taxon>
        <taxon>Alteromonadales</taxon>
        <taxon>Shewanellaceae</taxon>
        <taxon>Shewanella</taxon>
    </lineage>
</organism>
<dbReference type="SUPFAM" id="SSF53474">
    <property type="entry name" value="alpha/beta-Hydrolases"/>
    <property type="match status" value="1"/>
</dbReference>
<evidence type="ECO:0000256" key="5">
    <source>
        <dbReference type="ARBA" id="ARBA00021843"/>
    </source>
</evidence>
<dbReference type="Gene3D" id="3.40.50.1820">
    <property type="entry name" value="alpha/beta hydrolase"/>
    <property type="match status" value="1"/>
</dbReference>
<comment type="caution">
    <text evidence="12">The sequence shown here is derived from an EMBL/GenBank/DDBJ whole genome shotgun (WGS) entry which is preliminary data.</text>
</comment>
<dbReference type="InterPro" id="IPR005944">
    <property type="entry name" value="Pro_iminopeptidase"/>
</dbReference>
<evidence type="ECO:0000256" key="10">
    <source>
        <dbReference type="ARBA" id="ARBA00029605"/>
    </source>
</evidence>
<evidence type="ECO:0000256" key="2">
    <source>
        <dbReference type="ARBA" id="ARBA00004496"/>
    </source>
</evidence>
<dbReference type="InterPro" id="IPR002410">
    <property type="entry name" value="Peptidase_S33"/>
</dbReference>
<dbReference type="InterPro" id="IPR000073">
    <property type="entry name" value="AB_hydrolase_1"/>
</dbReference>
<accession>A0ABT3I9H6</accession>
<name>A0ABT3I9H6_9GAMM</name>
<evidence type="ECO:0000256" key="7">
    <source>
        <dbReference type="ARBA" id="ARBA00022490"/>
    </source>
</evidence>
<keyword evidence="13" id="KW-1185">Reference proteome</keyword>
<evidence type="ECO:0000256" key="6">
    <source>
        <dbReference type="ARBA" id="ARBA00022438"/>
    </source>
</evidence>
<dbReference type="GO" id="GO:0016787">
    <property type="term" value="F:hydrolase activity"/>
    <property type="evidence" value="ECO:0007669"/>
    <property type="project" value="UniProtKB-KW"/>
</dbReference>
<gene>
    <name evidence="12" type="ORF">OHT75_09500</name>
</gene>
<evidence type="ECO:0000313" key="12">
    <source>
        <dbReference type="EMBL" id="MCW3172712.1"/>
    </source>
</evidence>
<dbReference type="PRINTS" id="PR00793">
    <property type="entry name" value="PROAMNOPTASE"/>
</dbReference>
<evidence type="ECO:0000256" key="9">
    <source>
        <dbReference type="ARBA" id="ARBA00022801"/>
    </source>
</evidence>
<evidence type="ECO:0000259" key="11">
    <source>
        <dbReference type="Pfam" id="PF00561"/>
    </source>
</evidence>
<dbReference type="RefSeq" id="WP_264726240.1">
    <property type="nucleotide sequence ID" value="NZ_JAPDMX010000024.1"/>
</dbReference>